<evidence type="ECO:0000313" key="2">
    <source>
        <dbReference type="EMBL" id="KAF5785458.1"/>
    </source>
</evidence>
<sequence>MHFDLNTRNRKRNRSYPINTRNCTRTRTGTDDTRLYPIHDSNIFLLNLC</sequence>
<dbReference type="Proteomes" id="UP000215914">
    <property type="component" value="Unassembled WGS sequence"/>
</dbReference>
<keyword evidence="3" id="KW-1185">Reference proteome</keyword>
<organism evidence="2 3">
    <name type="scientific">Helianthus annuus</name>
    <name type="common">Common sunflower</name>
    <dbReference type="NCBI Taxonomy" id="4232"/>
    <lineage>
        <taxon>Eukaryota</taxon>
        <taxon>Viridiplantae</taxon>
        <taxon>Streptophyta</taxon>
        <taxon>Embryophyta</taxon>
        <taxon>Tracheophyta</taxon>
        <taxon>Spermatophyta</taxon>
        <taxon>Magnoliopsida</taxon>
        <taxon>eudicotyledons</taxon>
        <taxon>Gunneridae</taxon>
        <taxon>Pentapetalae</taxon>
        <taxon>asterids</taxon>
        <taxon>campanulids</taxon>
        <taxon>Asterales</taxon>
        <taxon>Asteraceae</taxon>
        <taxon>Asteroideae</taxon>
        <taxon>Heliantheae alliance</taxon>
        <taxon>Heliantheae</taxon>
        <taxon>Helianthus</taxon>
    </lineage>
</organism>
<evidence type="ECO:0000256" key="1">
    <source>
        <dbReference type="SAM" id="MobiDB-lite"/>
    </source>
</evidence>
<dbReference type="AlphaFoldDB" id="A0A9K3HVV4"/>
<reference evidence="2" key="1">
    <citation type="journal article" date="2017" name="Nature">
        <title>The sunflower genome provides insights into oil metabolism, flowering and Asterid evolution.</title>
        <authorList>
            <person name="Badouin H."/>
            <person name="Gouzy J."/>
            <person name="Grassa C.J."/>
            <person name="Murat F."/>
            <person name="Staton S.E."/>
            <person name="Cottret L."/>
            <person name="Lelandais-Briere C."/>
            <person name="Owens G.L."/>
            <person name="Carrere S."/>
            <person name="Mayjonade B."/>
            <person name="Legrand L."/>
            <person name="Gill N."/>
            <person name="Kane N.C."/>
            <person name="Bowers J.E."/>
            <person name="Hubner S."/>
            <person name="Bellec A."/>
            <person name="Berard A."/>
            <person name="Berges H."/>
            <person name="Blanchet N."/>
            <person name="Boniface M.C."/>
            <person name="Brunel D."/>
            <person name="Catrice O."/>
            <person name="Chaidir N."/>
            <person name="Claudel C."/>
            <person name="Donnadieu C."/>
            <person name="Faraut T."/>
            <person name="Fievet G."/>
            <person name="Helmstetter N."/>
            <person name="King M."/>
            <person name="Knapp S.J."/>
            <person name="Lai Z."/>
            <person name="Le Paslier M.C."/>
            <person name="Lippi Y."/>
            <person name="Lorenzon L."/>
            <person name="Mandel J.R."/>
            <person name="Marage G."/>
            <person name="Marchand G."/>
            <person name="Marquand E."/>
            <person name="Bret-Mestries E."/>
            <person name="Morien E."/>
            <person name="Nambeesan S."/>
            <person name="Nguyen T."/>
            <person name="Pegot-Espagnet P."/>
            <person name="Pouilly N."/>
            <person name="Raftis F."/>
            <person name="Sallet E."/>
            <person name="Schiex T."/>
            <person name="Thomas J."/>
            <person name="Vandecasteele C."/>
            <person name="Vares D."/>
            <person name="Vear F."/>
            <person name="Vautrin S."/>
            <person name="Crespi M."/>
            <person name="Mangin B."/>
            <person name="Burke J.M."/>
            <person name="Salse J."/>
            <person name="Munos S."/>
            <person name="Vincourt P."/>
            <person name="Rieseberg L.H."/>
            <person name="Langlade N.B."/>
        </authorList>
    </citation>
    <scope>NUCLEOTIDE SEQUENCE</scope>
    <source>
        <tissue evidence="2">Leaves</tissue>
    </source>
</reference>
<evidence type="ECO:0000313" key="3">
    <source>
        <dbReference type="Proteomes" id="UP000215914"/>
    </source>
</evidence>
<dbReference type="Gramene" id="mRNA:HanXRQr2_Chr10g0428921">
    <property type="protein sequence ID" value="CDS:HanXRQr2_Chr10g0428921.1"/>
    <property type="gene ID" value="HanXRQr2_Chr10g0428921"/>
</dbReference>
<accession>A0A9K3HVV4</accession>
<comment type="caution">
    <text evidence="2">The sequence shown here is derived from an EMBL/GenBank/DDBJ whole genome shotgun (WGS) entry which is preliminary data.</text>
</comment>
<proteinExistence type="predicted"/>
<protein>
    <submittedName>
        <fullName evidence="2">Uncharacterized protein</fullName>
    </submittedName>
</protein>
<dbReference type="EMBL" id="MNCJ02000325">
    <property type="protein sequence ID" value="KAF5785458.1"/>
    <property type="molecule type" value="Genomic_DNA"/>
</dbReference>
<name>A0A9K3HVV4_HELAN</name>
<gene>
    <name evidence="2" type="ORF">HanXRQr2_Chr10g0428921</name>
</gene>
<feature type="region of interest" description="Disordered" evidence="1">
    <location>
        <begin position="1"/>
        <end position="30"/>
    </location>
</feature>
<reference evidence="2" key="2">
    <citation type="submission" date="2020-06" db="EMBL/GenBank/DDBJ databases">
        <title>Helianthus annuus Genome sequencing and assembly Release 2.</title>
        <authorList>
            <person name="Gouzy J."/>
            <person name="Langlade N."/>
            <person name="Munos S."/>
        </authorList>
    </citation>
    <scope>NUCLEOTIDE SEQUENCE</scope>
    <source>
        <tissue evidence="2">Leaves</tissue>
    </source>
</reference>